<accession>A0AAD5H9L8</accession>
<dbReference type="Proteomes" id="UP001205105">
    <property type="component" value="Unassembled WGS sequence"/>
</dbReference>
<feature type="region of interest" description="Disordered" evidence="1">
    <location>
        <begin position="1"/>
        <end position="42"/>
    </location>
</feature>
<reference evidence="3" key="1">
    <citation type="submission" date="2020-11" db="EMBL/GenBank/DDBJ databases">
        <title>Chlorella ohadii genome sequencing and assembly.</title>
        <authorList>
            <person name="Murik O."/>
            <person name="Treves H."/>
            <person name="Kedem I."/>
            <person name="Shotland Y."/>
            <person name="Kaplan A."/>
        </authorList>
    </citation>
    <scope>NUCLEOTIDE SEQUENCE</scope>
    <source>
        <strain evidence="3">1</strain>
    </source>
</reference>
<dbReference type="EMBL" id="JADXDR010000018">
    <property type="protein sequence ID" value="KAI7845362.1"/>
    <property type="molecule type" value="Genomic_DNA"/>
</dbReference>
<dbReference type="AlphaFoldDB" id="A0AAD5H9L8"/>
<organism evidence="3 4">
    <name type="scientific">Chlorella ohadii</name>
    <dbReference type="NCBI Taxonomy" id="2649997"/>
    <lineage>
        <taxon>Eukaryota</taxon>
        <taxon>Viridiplantae</taxon>
        <taxon>Chlorophyta</taxon>
        <taxon>core chlorophytes</taxon>
        <taxon>Trebouxiophyceae</taxon>
        <taxon>Chlorellales</taxon>
        <taxon>Chlorellaceae</taxon>
        <taxon>Chlorella clade</taxon>
        <taxon>Chlorella</taxon>
    </lineage>
</organism>
<evidence type="ECO:0000256" key="1">
    <source>
        <dbReference type="SAM" id="MobiDB-lite"/>
    </source>
</evidence>
<keyword evidence="2" id="KW-0472">Membrane</keyword>
<gene>
    <name evidence="3" type="ORF">COHA_001069</name>
</gene>
<comment type="caution">
    <text evidence="3">The sequence shown here is derived from an EMBL/GenBank/DDBJ whole genome shotgun (WGS) entry which is preliminary data.</text>
</comment>
<feature type="transmembrane region" description="Helical" evidence="2">
    <location>
        <begin position="165"/>
        <end position="186"/>
    </location>
</feature>
<evidence type="ECO:0000313" key="4">
    <source>
        <dbReference type="Proteomes" id="UP001205105"/>
    </source>
</evidence>
<sequence>MTRDGAPARRPSFAPPRRQPQQRSGFPEQPEAAATASPASLELNPYRTRSFLDQPDNVKDFATLQAMMEEIQANIALRQDTISLLTGEVTRLKGQMQSAQGLSSDNGSYSSNSHAAALPAPVSNGRAAAAAALPPAVSFPTPSFSAPAAASPLPSVFSGDGKKDVGLYGASVAAVVFFAGVVAPVLEDKVGLGGPAYYDFIASRGLPTQMAEVDPIIASHAGGAVGIMTAQLLSSNKRRQ</sequence>
<proteinExistence type="predicted"/>
<evidence type="ECO:0000313" key="3">
    <source>
        <dbReference type="EMBL" id="KAI7845362.1"/>
    </source>
</evidence>
<evidence type="ECO:0000256" key="2">
    <source>
        <dbReference type="SAM" id="Phobius"/>
    </source>
</evidence>
<protein>
    <submittedName>
        <fullName evidence="3">Uncharacterized protein</fullName>
    </submittedName>
</protein>
<keyword evidence="2" id="KW-1133">Transmembrane helix</keyword>
<name>A0AAD5H9L8_9CHLO</name>
<keyword evidence="2" id="KW-0812">Transmembrane</keyword>
<keyword evidence="4" id="KW-1185">Reference proteome</keyword>
<feature type="transmembrane region" description="Helical" evidence="2">
    <location>
        <begin position="216"/>
        <end position="234"/>
    </location>
</feature>